<sequence length="302" mass="33675">MTDWMNPIYYYKLNRDSHHKLRRRIVQGQVSPEASVAIQESLSAPIPAIGPGLPHILAFQQAAERQRQENRVRTNVPWNDPLSNTFIEQQQISIAGQPFHYSLHQQPESTSNDIVVVDAATNSEAISGLAPGLKINRTMWPYQSYKPISWDKYYAHDLQDKQVSITSGLAAGITIGVFFAVFLLTFGCRLYSQRSESNRRSNPGSTRRRLSVSDLLGWPTTPCQPPPPYEIAIRLPATTPTSPPPFIFGECCQDAAPTYDESCRDSPCSEVSTLGDSVPAYSPRTGDENRTRTPAFCPVYTV</sequence>
<evidence type="ECO:0000313" key="1">
    <source>
        <dbReference type="Proteomes" id="UP000887576"/>
    </source>
</evidence>
<dbReference type="Proteomes" id="UP000887576">
    <property type="component" value="Unplaced"/>
</dbReference>
<proteinExistence type="predicted"/>
<reference evidence="2" key="1">
    <citation type="submission" date="2022-11" db="UniProtKB">
        <authorList>
            <consortium name="WormBaseParasite"/>
        </authorList>
    </citation>
    <scope>IDENTIFICATION</scope>
</reference>
<name>A0AC34RNC1_9BILA</name>
<evidence type="ECO:0000313" key="2">
    <source>
        <dbReference type="WBParaSite" id="JU765_v2.g8605.t1"/>
    </source>
</evidence>
<organism evidence="1 2">
    <name type="scientific">Panagrolaimus sp. JU765</name>
    <dbReference type="NCBI Taxonomy" id="591449"/>
    <lineage>
        <taxon>Eukaryota</taxon>
        <taxon>Metazoa</taxon>
        <taxon>Ecdysozoa</taxon>
        <taxon>Nematoda</taxon>
        <taxon>Chromadorea</taxon>
        <taxon>Rhabditida</taxon>
        <taxon>Tylenchina</taxon>
        <taxon>Panagrolaimomorpha</taxon>
        <taxon>Panagrolaimoidea</taxon>
        <taxon>Panagrolaimidae</taxon>
        <taxon>Panagrolaimus</taxon>
    </lineage>
</organism>
<protein>
    <submittedName>
        <fullName evidence="2">Uncharacterized protein</fullName>
    </submittedName>
</protein>
<dbReference type="WBParaSite" id="JU765_v2.g8605.t1">
    <property type="protein sequence ID" value="JU765_v2.g8605.t1"/>
    <property type="gene ID" value="JU765_v2.g8605"/>
</dbReference>
<accession>A0AC34RNC1</accession>